<evidence type="ECO:0000313" key="2">
    <source>
        <dbReference type="Proteomes" id="UP001165960"/>
    </source>
</evidence>
<name>A0ACC2SRU2_9FUNG</name>
<protein>
    <submittedName>
        <fullName evidence="1">Uncharacterized protein</fullName>
    </submittedName>
</protein>
<keyword evidence="2" id="KW-1185">Reference proteome</keyword>
<dbReference type="Proteomes" id="UP001165960">
    <property type="component" value="Unassembled WGS sequence"/>
</dbReference>
<dbReference type="EMBL" id="QTSX02004397">
    <property type="protein sequence ID" value="KAJ9064961.1"/>
    <property type="molecule type" value="Genomic_DNA"/>
</dbReference>
<sequence length="443" mass="50635">MAKAQPFAAAIIANPSNNFAMDFPLPAIRELGLCLENKDLVSLRLVDKHWNYIFLPLLFRCMVVNFPLHHQHHSLFKKYGRYLDTFHILPHFPSNDYGLGELMEKPEYFPNIRAMCTKLYSPEKVEALAHFCSKLPKMTNLKLFLDIIPTTPWIGFERLTTLCIISQKDNTLDIISNLSCPSLKKLGLVLTNPDYRILEHANTLFPNLELFHAASNFEAKTFLLSVNFKTGTIQEAYANLKPTHQVIVSFKRSSSQALLSKKALIAQYRDIQATLESNDRMDQLQTLLPNIQKIHLVIFQPDLNQIKLPCWIVDLDDVYIDTRLKFPQILSNLTFAAKRLTFSKLRVLERDLELIVKCFPNLQVLEINSNINDAFFTGSFPKLCSFICNQPKGPALGRILKAAPNCTSAELDKYQYAKLKADGFFEEFPNVQFKPKSDNGSLF</sequence>
<accession>A0ACC2SRU2</accession>
<evidence type="ECO:0000313" key="1">
    <source>
        <dbReference type="EMBL" id="KAJ9064961.1"/>
    </source>
</evidence>
<gene>
    <name evidence="1" type="ORF">DSO57_1024918</name>
</gene>
<reference evidence="1" key="1">
    <citation type="submission" date="2022-04" db="EMBL/GenBank/DDBJ databases">
        <title>Genome of the entomopathogenic fungus Entomophthora muscae.</title>
        <authorList>
            <person name="Elya C."/>
            <person name="Lovett B.R."/>
            <person name="Lee E."/>
            <person name="Macias A.M."/>
            <person name="Hajek A.E."/>
            <person name="De Bivort B.L."/>
            <person name="Kasson M.T."/>
            <person name="De Fine Licht H.H."/>
            <person name="Stajich J.E."/>
        </authorList>
    </citation>
    <scope>NUCLEOTIDE SEQUENCE</scope>
    <source>
        <strain evidence="1">Berkeley</strain>
    </source>
</reference>
<proteinExistence type="predicted"/>
<organism evidence="1 2">
    <name type="scientific">Entomophthora muscae</name>
    <dbReference type="NCBI Taxonomy" id="34485"/>
    <lineage>
        <taxon>Eukaryota</taxon>
        <taxon>Fungi</taxon>
        <taxon>Fungi incertae sedis</taxon>
        <taxon>Zoopagomycota</taxon>
        <taxon>Entomophthoromycotina</taxon>
        <taxon>Entomophthoromycetes</taxon>
        <taxon>Entomophthorales</taxon>
        <taxon>Entomophthoraceae</taxon>
        <taxon>Entomophthora</taxon>
    </lineage>
</organism>
<comment type="caution">
    <text evidence="1">The sequence shown here is derived from an EMBL/GenBank/DDBJ whole genome shotgun (WGS) entry which is preliminary data.</text>
</comment>